<keyword evidence="1" id="KW-1133">Transmembrane helix</keyword>
<dbReference type="Pfam" id="PF10947">
    <property type="entry name" value="DUF2628"/>
    <property type="match status" value="1"/>
</dbReference>
<proteinExistence type="predicted"/>
<dbReference type="AlphaFoldDB" id="A0AA95SAI7"/>
<evidence type="ECO:0000313" key="3">
    <source>
        <dbReference type="Proteomes" id="UP001178288"/>
    </source>
</evidence>
<dbReference type="KEGG" id="nnv:QNH39_14875"/>
<reference evidence="2" key="1">
    <citation type="submission" date="2023-05" db="EMBL/GenBank/DDBJ databases">
        <title>Comparative genomics of Bacillaceae isolates and their secondary metabolite potential.</title>
        <authorList>
            <person name="Song L."/>
            <person name="Nielsen L.J."/>
            <person name="Mohite O."/>
            <person name="Xu X."/>
            <person name="Weber T."/>
            <person name="Kovacs A.T."/>
        </authorList>
    </citation>
    <scope>NUCLEOTIDE SEQUENCE</scope>
    <source>
        <strain evidence="2">XLM17</strain>
    </source>
</reference>
<sequence>MYCRYCGNQLGVQDYFCSSCGKAATDEKVSSEAAASVEYMAPVESEDSLEAQLEESFVRKNYDFYINKWNKLENKDSKISWNWATFFLGPFWFGYRKMYIPVLLIGVIYFLVDLFFFLIHYQFSEDNYFVDPIQNLVLFPLFIILGLFGNYIYLKHANRYINQVNLKPFDNEQKKTWLKSKGGTSWLGVLFTILFVLFYGIVSAFLIPTNVDQIHTVKDGSFYNYPTTTIGKGFDNFFNDTHWEYVSSGSPYDVVRFSGIVMSDGEEVKVIIDFVITDNSFEIHSSTVNGNKLANEEIETMIDTIFNSNENVIHN</sequence>
<keyword evidence="3" id="KW-1185">Reference proteome</keyword>
<keyword evidence="1" id="KW-0812">Transmembrane</keyword>
<evidence type="ECO:0000256" key="1">
    <source>
        <dbReference type="SAM" id="Phobius"/>
    </source>
</evidence>
<feature type="transmembrane region" description="Helical" evidence="1">
    <location>
        <begin position="133"/>
        <end position="154"/>
    </location>
</feature>
<accession>A0AA95SAI7</accession>
<feature type="transmembrane region" description="Helical" evidence="1">
    <location>
        <begin position="184"/>
        <end position="207"/>
    </location>
</feature>
<organism evidence="2 3">
    <name type="scientific">Neobacillus novalis</name>
    <dbReference type="NCBI Taxonomy" id="220687"/>
    <lineage>
        <taxon>Bacteria</taxon>
        <taxon>Bacillati</taxon>
        <taxon>Bacillota</taxon>
        <taxon>Bacilli</taxon>
        <taxon>Bacillales</taxon>
        <taxon>Bacillaceae</taxon>
        <taxon>Neobacillus</taxon>
    </lineage>
</organism>
<feature type="transmembrane region" description="Helical" evidence="1">
    <location>
        <begin position="102"/>
        <end position="121"/>
    </location>
</feature>
<gene>
    <name evidence="2" type="ORF">QNH39_14875</name>
</gene>
<keyword evidence="1" id="KW-0472">Membrane</keyword>
<dbReference type="InterPro" id="IPR024399">
    <property type="entry name" value="DUF2628"/>
</dbReference>
<dbReference type="EMBL" id="CP126114">
    <property type="protein sequence ID" value="WHY83968.1"/>
    <property type="molecule type" value="Genomic_DNA"/>
</dbReference>
<protein>
    <submittedName>
        <fullName evidence="2">DUF2628 domain-containing protein</fullName>
    </submittedName>
</protein>
<evidence type="ECO:0000313" key="2">
    <source>
        <dbReference type="EMBL" id="WHY83968.1"/>
    </source>
</evidence>
<name>A0AA95SAI7_9BACI</name>
<dbReference type="Proteomes" id="UP001178288">
    <property type="component" value="Chromosome"/>
</dbReference>
<dbReference type="RefSeq" id="WP_066087949.1">
    <property type="nucleotide sequence ID" value="NZ_CP126114.1"/>
</dbReference>